<feature type="domain" description="RING-type" evidence="6">
    <location>
        <begin position="10"/>
        <end position="48"/>
    </location>
</feature>
<dbReference type="SUPFAM" id="SSF57850">
    <property type="entry name" value="RING/U-box"/>
    <property type="match status" value="1"/>
</dbReference>
<dbReference type="InParanoid" id="F0XBL8"/>
<keyword evidence="5" id="KW-0472">Membrane</keyword>
<evidence type="ECO:0000256" key="1">
    <source>
        <dbReference type="ARBA" id="ARBA00022723"/>
    </source>
</evidence>
<dbReference type="HOGENOM" id="CLU_1917276_0_0_1"/>
<organism evidence="8">
    <name type="scientific">Grosmannia clavigera (strain kw1407 / UAMH 11150)</name>
    <name type="common">Blue stain fungus</name>
    <name type="synonym">Graphiocladiella clavigera</name>
    <dbReference type="NCBI Taxonomy" id="655863"/>
    <lineage>
        <taxon>Eukaryota</taxon>
        <taxon>Fungi</taxon>
        <taxon>Dikarya</taxon>
        <taxon>Ascomycota</taxon>
        <taxon>Pezizomycotina</taxon>
        <taxon>Sordariomycetes</taxon>
        <taxon>Sordariomycetidae</taxon>
        <taxon>Ophiostomatales</taxon>
        <taxon>Ophiostomataceae</taxon>
        <taxon>Leptographium</taxon>
    </lineage>
</organism>
<gene>
    <name evidence="7" type="ORF">CMQ_5368</name>
</gene>
<dbReference type="InterPro" id="IPR001841">
    <property type="entry name" value="Znf_RING"/>
</dbReference>
<evidence type="ECO:0000256" key="3">
    <source>
        <dbReference type="ARBA" id="ARBA00022833"/>
    </source>
</evidence>
<proteinExistence type="predicted"/>
<dbReference type="Gene3D" id="3.30.40.10">
    <property type="entry name" value="Zinc/RING finger domain, C3HC4 (zinc finger)"/>
    <property type="match status" value="1"/>
</dbReference>
<reference evidence="7 8" key="1">
    <citation type="journal article" date="2011" name="Proc. Natl. Acad. Sci. U.S.A.">
        <title>Genome and transcriptome analyses of the mountain pine beetle-fungal symbiont Grosmannia clavigera, a lodgepole pine pathogen.</title>
        <authorList>
            <person name="DiGuistini S."/>
            <person name="Wang Y."/>
            <person name="Liao N.Y."/>
            <person name="Taylor G."/>
            <person name="Tanguay P."/>
            <person name="Feau N."/>
            <person name="Henrissat B."/>
            <person name="Chan S.K."/>
            <person name="Hesse-Orce U."/>
            <person name="Alamouti S.M."/>
            <person name="Tsui C.K.M."/>
            <person name="Docking R.T."/>
            <person name="Levasseur A."/>
            <person name="Haridas S."/>
            <person name="Robertson G."/>
            <person name="Birol I."/>
            <person name="Holt R.A."/>
            <person name="Marra M.A."/>
            <person name="Hamelin R.C."/>
            <person name="Hirst M."/>
            <person name="Jones S.J.M."/>
            <person name="Bohlmann J."/>
            <person name="Breuil C."/>
        </authorList>
    </citation>
    <scope>NUCLEOTIDE SEQUENCE [LARGE SCALE GENOMIC DNA]</scope>
    <source>
        <strain evidence="8">kw1407 / UAMH 11150</strain>
    </source>
</reference>
<dbReference type="AlphaFoldDB" id="F0XBL8"/>
<dbReference type="Proteomes" id="UP000007796">
    <property type="component" value="Unassembled WGS sequence"/>
</dbReference>
<dbReference type="InterPro" id="IPR013083">
    <property type="entry name" value="Znf_RING/FYVE/PHD"/>
</dbReference>
<evidence type="ECO:0000256" key="5">
    <source>
        <dbReference type="SAM" id="Phobius"/>
    </source>
</evidence>
<keyword evidence="2 4" id="KW-0863">Zinc-finger</keyword>
<keyword evidence="5" id="KW-1133">Transmembrane helix</keyword>
<dbReference type="InterPro" id="IPR017907">
    <property type="entry name" value="Znf_RING_CS"/>
</dbReference>
<name>F0XBL8_GROCL</name>
<dbReference type="EMBL" id="GL629756">
    <property type="protein sequence ID" value="EFX05106.1"/>
    <property type="molecule type" value="Genomic_DNA"/>
</dbReference>
<dbReference type="SMART" id="SM00184">
    <property type="entry name" value="RING"/>
    <property type="match status" value="1"/>
</dbReference>
<evidence type="ECO:0000313" key="8">
    <source>
        <dbReference type="Proteomes" id="UP000007796"/>
    </source>
</evidence>
<dbReference type="RefSeq" id="XP_014174588.1">
    <property type="nucleotide sequence ID" value="XM_014319113.1"/>
</dbReference>
<feature type="transmembrane region" description="Helical" evidence="5">
    <location>
        <begin position="101"/>
        <end position="122"/>
    </location>
</feature>
<evidence type="ECO:0000259" key="6">
    <source>
        <dbReference type="PROSITE" id="PS50089"/>
    </source>
</evidence>
<keyword evidence="5" id="KW-0812">Transmembrane</keyword>
<keyword evidence="8" id="KW-1185">Reference proteome</keyword>
<sequence length="132" mass="14509">MRLYGDSLSCSVCYDKLPDVAVVFKCGHFFCTACYNDVLGNGICPMCRKLMRGYKYLALIHTERSAAPNYVSGHKFSGELARMSYDESEGGENIVAGPRSVGFLFLAVYFIMIAVELVVAMAPNMRVLGLQG</sequence>
<keyword evidence="1" id="KW-0479">Metal-binding</keyword>
<dbReference type="GeneID" id="25978682"/>
<evidence type="ECO:0000256" key="2">
    <source>
        <dbReference type="ARBA" id="ARBA00022771"/>
    </source>
</evidence>
<dbReference type="PROSITE" id="PS00518">
    <property type="entry name" value="ZF_RING_1"/>
    <property type="match status" value="1"/>
</dbReference>
<dbReference type="GO" id="GO:0008270">
    <property type="term" value="F:zinc ion binding"/>
    <property type="evidence" value="ECO:0007669"/>
    <property type="project" value="UniProtKB-KW"/>
</dbReference>
<protein>
    <recommendedName>
        <fullName evidence="6">RING-type domain-containing protein</fullName>
    </recommendedName>
</protein>
<dbReference type="PROSITE" id="PS50089">
    <property type="entry name" value="ZF_RING_2"/>
    <property type="match status" value="1"/>
</dbReference>
<evidence type="ECO:0000313" key="7">
    <source>
        <dbReference type="EMBL" id="EFX05106.1"/>
    </source>
</evidence>
<dbReference type="Pfam" id="PF13920">
    <property type="entry name" value="zf-C3HC4_3"/>
    <property type="match status" value="1"/>
</dbReference>
<keyword evidence="3" id="KW-0862">Zinc</keyword>
<evidence type="ECO:0000256" key="4">
    <source>
        <dbReference type="PROSITE-ProRule" id="PRU00175"/>
    </source>
</evidence>
<accession>F0XBL8</accession>